<dbReference type="InterPro" id="IPR041583">
    <property type="entry name" value="TetR_C_31"/>
</dbReference>
<dbReference type="InterPro" id="IPR036271">
    <property type="entry name" value="Tet_transcr_reg_TetR-rel_C_sf"/>
</dbReference>
<evidence type="ECO:0000313" key="2">
    <source>
        <dbReference type="EMBL" id="SFP04949.1"/>
    </source>
</evidence>
<dbReference type="SUPFAM" id="SSF48498">
    <property type="entry name" value="Tetracyclin repressor-like, C-terminal domain"/>
    <property type="match status" value="1"/>
</dbReference>
<keyword evidence="3" id="KW-1185">Reference proteome</keyword>
<dbReference type="Pfam" id="PF17940">
    <property type="entry name" value="TetR_C_31"/>
    <property type="match status" value="1"/>
</dbReference>
<accession>A0A1I5M5Y6</accession>
<dbReference type="SUPFAM" id="SSF46689">
    <property type="entry name" value="Homeodomain-like"/>
    <property type="match status" value="1"/>
</dbReference>
<proteinExistence type="predicted"/>
<evidence type="ECO:0000259" key="1">
    <source>
        <dbReference type="Pfam" id="PF17940"/>
    </source>
</evidence>
<dbReference type="Proteomes" id="UP000198727">
    <property type="component" value="Unassembled WGS sequence"/>
</dbReference>
<dbReference type="InterPro" id="IPR009057">
    <property type="entry name" value="Homeodomain-like_sf"/>
</dbReference>
<dbReference type="STRING" id="587909.SAMN05421810_101807"/>
<dbReference type="Gene3D" id="1.10.357.10">
    <property type="entry name" value="Tetracycline Repressor, domain 2"/>
    <property type="match status" value="1"/>
</dbReference>
<protein>
    <submittedName>
        <fullName evidence="2">Regulatory protein, tetR family</fullName>
    </submittedName>
</protein>
<name>A0A1I5M5Y6_9PSEU</name>
<gene>
    <name evidence="2" type="ORF">SAMN05421810_101807</name>
</gene>
<organism evidence="2 3">
    <name type="scientific">Amycolatopsis arida</name>
    <dbReference type="NCBI Taxonomy" id="587909"/>
    <lineage>
        <taxon>Bacteria</taxon>
        <taxon>Bacillati</taxon>
        <taxon>Actinomycetota</taxon>
        <taxon>Actinomycetes</taxon>
        <taxon>Pseudonocardiales</taxon>
        <taxon>Pseudonocardiaceae</taxon>
        <taxon>Amycolatopsis</taxon>
    </lineage>
</organism>
<sequence>MGLIGDAAIELIAREGLRGLTHRAVDRAAGLPPGSTSYYARTRLALLELAIARMLEHDDVDTAALGDGRPEDLADAVAGFLHESITAGRARTLARYELALEAARRPELRAAYDRAGGRLRERAAALLRAAGSVEPDRHARLLVAWCEGVLFEAIAGAGTATPPGRAELVTGTRDLLRTLLPT</sequence>
<dbReference type="EMBL" id="FOWW01000001">
    <property type="protein sequence ID" value="SFP04949.1"/>
    <property type="molecule type" value="Genomic_DNA"/>
</dbReference>
<feature type="domain" description="Tetracyclin repressor-like C-terminal group 31" evidence="1">
    <location>
        <begin position="69"/>
        <end position="181"/>
    </location>
</feature>
<dbReference type="AlphaFoldDB" id="A0A1I5M5Y6"/>
<evidence type="ECO:0000313" key="3">
    <source>
        <dbReference type="Proteomes" id="UP000198727"/>
    </source>
</evidence>
<reference evidence="3" key="1">
    <citation type="submission" date="2016-10" db="EMBL/GenBank/DDBJ databases">
        <authorList>
            <person name="Varghese N."/>
            <person name="Submissions S."/>
        </authorList>
    </citation>
    <scope>NUCLEOTIDE SEQUENCE [LARGE SCALE GENOMIC DNA]</scope>
    <source>
        <strain evidence="3">CGMCC 4.5579</strain>
    </source>
</reference>